<name>A0A3A9WKZ7_9ACTN</name>
<dbReference type="InterPro" id="IPR052021">
    <property type="entry name" value="Type-I_RS_S_subunit"/>
</dbReference>
<evidence type="ECO:0000313" key="4">
    <source>
        <dbReference type="EMBL" id="RKN24476.1"/>
    </source>
</evidence>
<dbReference type="EMBL" id="RBDY01000006">
    <property type="protein sequence ID" value="RKN24476.1"/>
    <property type="molecule type" value="Genomic_DNA"/>
</dbReference>
<evidence type="ECO:0000313" key="3">
    <source>
        <dbReference type="EMBL" id="RKN10134.1"/>
    </source>
</evidence>
<dbReference type="AlphaFoldDB" id="A0A3A9WKZ7"/>
<keyword evidence="2" id="KW-0238">DNA-binding</keyword>
<dbReference type="Proteomes" id="UP000268652">
    <property type="component" value="Unassembled WGS sequence"/>
</dbReference>
<dbReference type="Gene3D" id="3.90.220.20">
    <property type="entry name" value="DNA methylase specificity domains"/>
    <property type="match status" value="2"/>
</dbReference>
<dbReference type="CDD" id="cd17524">
    <property type="entry name" value="RMtype1_S_EcoUTORF5051P-TRD2-CR2_like"/>
    <property type="match status" value="1"/>
</dbReference>
<gene>
    <name evidence="4" type="ORF">D7318_11450</name>
    <name evidence="3" type="ORF">D7319_10270</name>
</gene>
<sequence length="401" mass="44984">MNEIPVWPRVLLGDIFSLGRRTVFPASSPQSSFIHHSLPSFDQVGGPREQLGVEIQSNKFVIDRPCVLVSKLNPRIPRVEAVEAPRGDGSEVASTEYMVFTPKGDFGWRIHIPFYAALFMSRSFCSRLVAVATGTTGSHTRVSPSEILGWRVIRPPFEDQRKMAEMIRVLARQERSIEASIDKLRKLRQGILLTVMGSLGGGKLPAGWGRVALNEVVPQVEYGISEALDNDPHGIPVLRMNNLHDGRPLLDELRYCSTPVPNRLEMKHGDVLFNRTNSIDHVGKAGLWRGEIPRATFASYLVRVNPDPTRLMPEYLVEWLMHPLIRQRVRSISTVAVQQVNVNPTRLCELEIEMPLDLAGQQRIVDALHSCDEQIQKERAELDKLRAMKVGLVDDLMGEAA</sequence>
<dbReference type="GO" id="GO:0009307">
    <property type="term" value="P:DNA restriction-modification system"/>
    <property type="evidence" value="ECO:0007669"/>
    <property type="project" value="UniProtKB-KW"/>
</dbReference>
<dbReference type="SUPFAM" id="SSF116734">
    <property type="entry name" value="DNA methylase specificity domain"/>
    <property type="match status" value="2"/>
</dbReference>
<dbReference type="PANTHER" id="PTHR30408:SF12">
    <property type="entry name" value="TYPE I RESTRICTION ENZYME MJAVIII SPECIFICITY SUBUNIT"/>
    <property type="match status" value="1"/>
</dbReference>
<protein>
    <submittedName>
        <fullName evidence="3">Uncharacterized protein</fullName>
    </submittedName>
</protein>
<evidence type="ECO:0000256" key="1">
    <source>
        <dbReference type="ARBA" id="ARBA00022747"/>
    </source>
</evidence>
<comment type="caution">
    <text evidence="3">The sequence shown here is derived from an EMBL/GenBank/DDBJ whole genome shotgun (WGS) entry which is preliminary data.</text>
</comment>
<evidence type="ECO:0000256" key="2">
    <source>
        <dbReference type="ARBA" id="ARBA00023125"/>
    </source>
</evidence>
<reference evidence="5 6" key="1">
    <citation type="submission" date="2018-09" db="EMBL/GenBank/DDBJ databases">
        <title>Streptomyces sp. nov. DS1-2, an endophytic actinomycete isolated from roots of Dendrobium scabrilingue.</title>
        <authorList>
            <person name="Kuncharoen N."/>
            <person name="Kudo T."/>
            <person name="Ohkuma M."/>
            <person name="Yuki M."/>
            <person name="Tanasupawat S."/>
        </authorList>
    </citation>
    <scope>NUCLEOTIDE SEQUENCE [LARGE SCALE GENOMIC DNA]</scope>
    <source>
        <strain evidence="3 6">AZ1-7</strain>
        <strain evidence="4 5">DS1-2</strain>
    </source>
</reference>
<dbReference type="OrthoDB" id="3197085at2"/>
<keyword evidence="5" id="KW-1185">Reference proteome</keyword>
<dbReference type="GO" id="GO:0003677">
    <property type="term" value="F:DNA binding"/>
    <property type="evidence" value="ECO:0007669"/>
    <property type="project" value="UniProtKB-KW"/>
</dbReference>
<keyword evidence="1" id="KW-0680">Restriction system</keyword>
<dbReference type="EMBL" id="RBDX01000006">
    <property type="protein sequence ID" value="RKN10134.1"/>
    <property type="molecule type" value="Genomic_DNA"/>
</dbReference>
<dbReference type="InterPro" id="IPR044946">
    <property type="entry name" value="Restrct_endonuc_typeI_TRD_sf"/>
</dbReference>
<evidence type="ECO:0000313" key="5">
    <source>
        <dbReference type="Proteomes" id="UP000268652"/>
    </source>
</evidence>
<organism evidence="3 6">
    <name type="scientific">Streptomyces radicis</name>
    <dbReference type="NCBI Taxonomy" id="1750517"/>
    <lineage>
        <taxon>Bacteria</taxon>
        <taxon>Bacillati</taxon>
        <taxon>Actinomycetota</taxon>
        <taxon>Actinomycetes</taxon>
        <taxon>Kitasatosporales</taxon>
        <taxon>Streptomycetaceae</taxon>
        <taxon>Streptomyces</taxon>
    </lineage>
</organism>
<dbReference type="Proteomes" id="UP000275024">
    <property type="component" value="Unassembled WGS sequence"/>
</dbReference>
<accession>A0A3A9WKZ7</accession>
<evidence type="ECO:0000313" key="6">
    <source>
        <dbReference type="Proteomes" id="UP000275024"/>
    </source>
</evidence>
<proteinExistence type="predicted"/>
<dbReference type="PANTHER" id="PTHR30408">
    <property type="entry name" value="TYPE-1 RESTRICTION ENZYME ECOKI SPECIFICITY PROTEIN"/>
    <property type="match status" value="1"/>
</dbReference>